<dbReference type="Proteomes" id="UP000005064">
    <property type="component" value="Unassembled WGS sequence"/>
</dbReference>
<gene>
    <name evidence="1" type="ORF">AK37_01537</name>
</gene>
<dbReference type="RefSeq" id="WP_006550305.1">
    <property type="nucleotide sequence ID" value="NZ_AHBW01000026.1"/>
</dbReference>
<organism evidence="1 2">
    <name type="scientific">Rhodococcus pyridinivorans AK37</name>
    <dbReference type="NCBI Taxonomy" id="1114960"/>
    <lineage>
        <taxon>Bacteria</taxon>
        <taxon>Bacillati</taxon>
        <taxon>Actinomycetota</taxon>
        <taxon>Actinomycetes</taxon>
        <taxon>Mycobacteriales</taxon>
        <taxon>Nocardiaceae</taxon>
        <taxon>Rhodococcus</taxon>
    </lineage>
</organism>
<reference evidence="1 2" key="1">
    <citation type="submission" date="2011-12" db="EMBL/GenBank/DDBJ databases">
        <authorList>
            <person name="Kriszt B."/>
            <person name="Tancsics A."/>
            <person name="Cserhati M."/>
            <person name="Toth A."/>
            <person name="Nagy I."/>
            <person name="Horvath B."/>
            <person name="Tamura T."/>
            <person name="Kukolya J."/>
            <person name="Szoboszlay S."/>
        </authorList>
    </citation>
    <scope>NUCLEOTIDE SEQUENCE [LARGE SCALE GENOMIC DNA]</scope>
    <source>
        <strain evidence="1 2">AK37</strain>
    </source>
</reference>
<dbReference type="AlphaFoldDB" id="H0JL54"/>
<proteinExistence type="predicted"/>
<accession>H0JL54</accession>
<evidence type="ECO:0000313" key="1">
    <source>
        <dbReference type="EMBL" id="EHK86389.1"/>
    </source>
</evidence>
<dbReference type="EMBL" id="AHBW01000026">
    <property type="protein sequence ID" value="EHK86389.1"/>
    <property type="molecule type" value="Genomic_DNA"/>
</dbReference>
<name>H0JL54_9NOCA</name>
<sequence length="167" mass="18120">MEPLVGIAQFRELLAGSGLEEWQLGVASAAIRSYCGWHVTPVVIETVTLDGDGGTILSLPTLRLVSLVEVRVQGEAVEDVEWSSDGSLRGKWPDRWRSIEVTMEHGYDQPADLLGVLVDAAARAVNSELGGAAETIGPFSFTASEGSTVMYAHELQILDRYRLPRLP</sequence>
<comment type="caution">
    <text evidence="1">The sequence shown here is derived from an EMBL/GenBank/DDBJ whole genome shotgun (WGS) entry which is preliminary data.</text>
</comment>
<dbReference type="PATRIC" id="fig|1114960.4.peg.294"/>
<protein>
    <submittedName>
        <fullName evidence="1">Uncharacterized protein</fullName>
    </submittedName>
</protein>
<evidence type="ECO:0000313" key="2">
    <source>
        <dbReference type="Proteomes" id="UP000005064"/>
    </source>
</evidence>